<evidence type="ECO:0000256" key="1">
    <source>
        <dbReference type="ARBA" id="ARBA00004240"/>
    </source>
</evidence>
<dbReference type="GO" id="GO:0000139">
    <property type="term" value="C:Golgi membrane"/>
    <property type="evidence" value="ECO:0007669"/>
    <property type="project" value="InterPro"/>
</dbReference>
<dbReference type="STRING" id="407821.A0A087TFM3"/>
<evidence type="ECO:0000313" key="8">
    <source>
        <dbReference type="Proteomes" id="UP000054359"/>
    </source>
</evidence>
<evidence type="ECO:0000256" key="2">
    <source>
        <dbReference type="ARBA" id="ARBA00004308"/>
    </source>
</evidence>
<dbReference type="OMA" id="SISCCIC"/>
<dbReference type="GO" id="GO:0045540">
    <property type="term" value="P:regulation of cholesterol biosynthetic process"/>
    <property type="evidence" value="ECO:0007669"/>
    <property type="project" value="TreeGrafter"/>
</dbReference>
<evidence type="ECO:0000259" key="6">
    <source>
        <dbReference type="Pfam" id="PF24006"/>
    </source>
</evidence>
<proteinExistence type="predicted"/>
<keyword evidence="3" id="KW-0256">Endoplasmic reticulum</keyword>
<evidence type="ECO:0000256" key="5">
    <source>
        <dbReference type="SAM" id="Phobius"/>
    </source>
</evidence>
<dbReference type="PANTHER" id="PTHR46378:SF1">
    <property type="entry name" value="STEROL REGULATORY ELEMENT-BINDING PROTEIN CLEAVAGE-ACTIVATING PROTEIN"/>
    <property type="match status" value="1"/>
</dbReference>
<dbReference type="AlphaFoldDB" id="A0A087TFM3"/>
<gene>
    <name evidence="7" type="ORF">X975_14024</name>
</gene>
<dbReference type="InterPro" id="IPR030225">
    <property type="entry name" value="SCAP"/>
</dbReference>
<dbReference type="GO" id="GO:0032933">
    <property type="term" value="P:SREBP signaling pathway"/>
    <property type="evidence" value="ECO:0007669"/>
    <property type="project" value="InterPro"/>
</dbReference>
<feature type="non-terminal residue" evidence="7">
    <location>
        <position position="162"/>
    </location>
</feature>
<keyword evidence="4 5" id="KW-0472">Membrane</keyword>
<dbReference type="Proteomes" id="UP000054359">
    <property type="component" value="Unassembled WGS sequence"/>
</dbReference>
<evidence type="ECO:0000256" key="4">
    <source>
        <dbReference type="ARBA" id="ARBA00023136"/>
    </source>
</evidence>
<dbReference type="Pfam" id="PF24006">
    <property type="entry name" value="SCAP_N"/>
    <property type="match status" value="1"/>
</dbReference>
<protein>
    <submittedName>
        <fullName evidence="7">Sterol regulatory element-binding protein cleavage-activating protein</fullName>
    </submittedName>
</protein>
<dbReference type="OrthoDB" id="361494at2759"/>
<reference evidence="7 8" key="1">
    <citation type="submission" date="2013-11" db="EMBL/GenBank/DDBJ databases">
        <title>Genome sequencing of Stegodyphus mimosarum.</title>
        <authorList>
            <person name="Bechsgaard J."/>
        </authorList>
    </citation>
    <scope>NUCLEOTIDE SEQUENCE [LARGE SCALE GENOMIC DNA]</scope>
</reference>
<feature type="domain" description="SCAP N-terminal" evidence="6">
    <location>
        <begin position="89"/>
        <end position="161"/>
    </location>
</feature>
<organism evidence="7 8">
    <name type="scientific">Stegodyphus mimosarum</name>
    <name type="common">African social velvet spider</name>
    <dbReference type="NCBI Taxonomy" id="407821"/>
    <lineage>
        <taxon>Eukaryota</taxon>
        <taxon>Metazoa</taxon>
        <taxon>Ecdysozoa</taxon>
        <taxon>Arthropoda</taxon>
        <taxon>Chelicerata</taxon>
        <taxon>Arachnida</taxon>
        <taxon>Araneae</taxon>
        <taxon>Araneomorphae</taxon>
        <taxon>Entelegynae</taxon>
        <taxon>Eresoidea</taxon>
        <taxon>Eresidae</taxon>
        <taxon>Stegodyphus</taxon>
    </lineage>
</organism>
<dbReference type="EMBL" id="KK114995">
    <property type="protein sequence ID" value="KFM63912.1"/>
    <property type="molecule type" value="Genomic_DNA"/>
</dbReference>
<accession>A0A087TFM3</accession>
<evidence type="ECO:0000256" key="3">
    <source>
        <dbReference type="ARBA" id="ARBA00022824"/>
    </source>
</evidence>
<dbReference type="PANTHER" id="PTHR46378">
    <property type="entry name" value="STEROL REGULATORY ELEMENT-BINDING PROTEIN CLEAVAGE-ACTIVATING PROTEIN"/>
    <property type="match status" value="1"/>
</dbReference>
<keyword evidence="5" id="KW-0812">Transmembrane</keyword>
<name>A0A087TFM3_STEMI</name>
<feature type="transmembrane region" description="Helical" evidence="5">
    <location>
        <begin position="34"/>
        <end position="52"/>
    </location>
</feature>
<dbReference type="GO" id="GO:0005789">
    <property type="term" value="C:endoplasmic reticulum membrane"/>
    <property type="evidence" value="ECO:0007669"/>
    <property type="project" value="InterPro"/>
</dbReference>
<keyword evidence="5" id="KW-1133">Transmembrane helix</keyword>
<dbReference type="GO" id="GO:0032934">
    <property type="term" value="F:sterol binding"/>
    <property type="evidence" value="ECO:0007669"/>
    <property type="project" value="InterPro"/>
</dbReference>
<dbReference type="GO" id="GO:0032936">
    <property type="term" value="C:SREBP-SCAP complex"/>
    <property type="evidence" value="ECO:0007669"/>
    <property type="project" value="TreeGrafter"/>
</dbReference>
<evidence type="ECO:0000313" key="7">
    <source>
        <dbReference type="EMBL" id="KFM63912.1"/>
    </source>
</evidence>
<sequence>MDNTPRVKSYSADIQDKVAKIYYSHGLFCSSHPYSVISVTLIIFILCCYPLIHLPLLGSSSQQFSTPVQGFVAPDIVLDNSDSYKFSGPRWFQGPPVSYVQQIIVKSAVFPWKSDLILTDAFRAPLTYAFEISELLGNHQISPGALNNTSLGDLCLQVSEPI</sequence>
<keyword evidence="8" id="KW-1185">Reference proteome</keyword>
<dbReference type="InterPro" id="IPR057041">
    <property type="entry name" value="SCAP_N"/>
</dbReference>
<comment type="subcellular location">
    <subcellularLocation>
        <location evidence="2">Endomembrane system</location>
    </subcellularLocation>
    <subcellularLocation>
        <location evidence="1">Endoplasmic reticulum</location>
    </subcellularLocation>
</comment>